<name>A0A640TA05_STRNI</name>
<accession>A0A640TA05</accession>
<evidence type="ECO:0000313" key="4">
    <source>
        <dbReference type="Proteomes" id="UP001210609"/>
    </source>
</evidence>
<reference evidence="1 3" key="1">
    <citation type="submission" date="2019-12" db="EMBL/GenBank/DDBJ databases">
        <title>Whole genome shotgun sequence of Streptomyces libani subsp. libani NBRC 13452.</title>
        <authorList>
            <person name="Ichikawa N."/>
            <person name="Kimura A."/>
            <person name="Kitahashi Y."/>
            <person name="Komaki H."/>
            <person name="Tamura T."/>
        </authorList>
    </citation>
    <scope>NUCLEOTIDE SEQUENCE [LARGE SCALE GENOMIC DNA]</scope>
    <source>
        <strain evidence="1 3">NBRC 13452</strain>
    </source>
</reference>
<evidence type="ECO:0000313" key="1">
    <source>
        <dbReference type="EMBL" id="GFE20000.1"/>
    </source>
</evidence>
<proteinExistence type="predicted"/>
<dbReference type="EMBL" id="CP114202">
    <property type="protein sequence ID" value="WAT94855.1"/>
    <property type="molecule type" value="Genomic_DNA"/>
</dbReference>
<sequence>MSDESAKPMAIDHQKLEEVAREQLVLLWGDLERARCSAINGKWSMMCDSLVERIKSLTPLVGPTPWEEIQIPLLELGIYQQVHAELGIPVDVDMERVAKTRESIDGRRERARICL</sequence>
<protein>
    <submittedName>
        <fullName evidence="1">Uncharacterized protein</fullName>
    </submittedName>
</protein>
<reference evidence="2 4" key="2">
    <citation type="submission" date="2022-12" db="EMBL/GenBank/DDBJ databases">
        <authorList>
            <person name="Ruckert C."/>
            <person name="Busche T."/>
            <person name="Kalinowski J."/>
            <person name="Wittmann C."/>
        </authorList>
    </citation>
    <scope>NUCLEOTIDE SEQUENCE [LARGE SCALE GENOMIC DNA]</scope>
    <source>
        <strain evidence="2 4">DSM 40555</strain>
    </source>
</reference>
<gene>
    <name evidence="1" type="ORF">Sliba_04530</name>
    <name evidence="2" type="ORF">STRLI_000526</name>
</gene>
<dbReference type="Proteomes" id="UP001210609">
    <property type="component" value="Chromosome"/>
</dbReference>
<dbReference type="Proteomes" id="UP000429552">
    <property type="component" value="Unassembled WGS sequence"/>
</dbReference>
<dbReference type="RefSeq" id="WP_229837826.1">
    <property type="nucleotide sequence ID" value="NZ_BLIP01000001.1"/>
</dbReference>
<keyword evidence="4" id="KW-1185">Reference proteome</keyword>
<organism evidence="1 3">
    <name type="scientific">Streptomyces nigrescens</name>
    <dbReference type="NCBI Taxonomy" id="1920"/>
    <lineage>
        <taxon>Bacteria</taxon>
        <taxon>Bacillati</taxon>
        <taxon>Actinomycetota</taxon>
        <taxon>Actinomycetes</taxon>
        <taxon>Kitasatosporales</taxon>
        <taxon>Streptomycetaceae</taxon>
        <taxon>Streptomyces</taxon>
    </lineage>
</organism>
<evidence type="ECO:0000313" key="2">
    <source>
        <dbReference type="EMBL" id="WAT94855.1"/>
    </source>
</evidence>
<evidence type="ECO:0000313" key="3">
    <source>
        <dbReference type="Proteomes" id="UP000429552"/>
    </source>
</evidence>
<dbReference type="AlphaFoldDB" id="A0A640TA05"/>
<dbReference type="EMBL" id="BLIP01000001">
    <property type="protein sequence ID" value="GFE20000.1"/>
    <property type="molecule type" value="Genomic_DNA"/>
</dbReference>